<evidence type="ECO:0000313" key="2">
    <source>
        <dbReference type="Proteomes" id="UP000033099"/>
    </source>
</evidence>
<accession>A0AAU8TW36</accession>
<organism evidence="1 2">
    <name type="scientific">Pseudomonas synxantha</name>
    <dbReference type="NCBI Taxonomy" id="47883"/>
    <lineage>
        <taxon>Bacteria</taxon>
        <taxon>Pseudomonadati</taxon>
        <taxon>Pseudomonadota</taxon>
        <taxon>Gammaproteobacteria</taxon>
        <taxon>Pseudomonadales</taxon>
        <taxon>Pseudomonadaceae</taxon>
        <taxon>Pseudomonas</taxon>
    </lineage>
</organism>
<sequence length="37" mass="3998">MHGGLSPRSIFDCECQAFSCNTRTVFHVGDGEQLPSA</sequence>
<gene>
    <name evidence="1" type="ORF">VO64_1572</name>
</gene>
<protein>
    <submittedName>
        <fullName evidence="1">Uncharacterized protein</fullName>
    </submittedName>
</protein>
<evidence type="ECO:0000313" key="1">
    <source>
        <dbReference type="EMBL" id="AKA82118.1"/>
    </source>
</evidence>
<reference evidence="1 2" key="1">
    <citation type="journal article" date="2015" name="Genome Announc.">
        <title>Complete Genome Sequence of Biocontrol Strain Pseudomonas fluorescens LBUM223.</title>
        <authorList>
            <person name="Roquigny R."/>
            <person name="Arseneault T."/>
            <person name="Gadkar V.J."/>
            <person name="Novinscak A."/>
            <person name="Joly D.L."/>
            <person name="Filion M."/>
        </authorList>
    </citation>
    <scope>NUCLEOTIDE SEQUENCE [LARGE SCALE GENOMIC DNA]</scope>
    <source>
        <strain evidence="1 2">LBUM223</strain>
    </source>
</reference>
<dbReference type="Proteomes" id="UP000033099">
    <property type="component" value="Chromosome"/>
</dbReference>
<dbReference type="KEGG" id="pfb:VO64_1572"/>
<name>A0AAU8TW36_9PSED</name>
<dbReference type="EMBL" id="CP011117">
    <property type="protein sequence ID" value="AKA82118.1"/>
    <property type="molecule type" value="Genomic_DNA"/>
</dbReference>
<proteinExistence type="predicted"/>
<dbReference type="AlphaFoldDB" id="A0AAU8TW36"/>